<dbReference type="Pfam" id="PF23276">
    <property type="entry name" value="TPR_24"/>
    <property type="match status" value="1"/>
</dbReference>
<evidence type="ECO:0000259" key="3">
    <source>
        <dbReference type="Pfam" id="PF23276"/>
    </source>
</evidence>
<dbReference type="PANTHER" id="PTHR47936:SF1">
    <property type="entry name" value="PENTATRICOPEPTIDE REPEAT-CONTAINING PROTEIN GUN1, CHLOROPLASTIC"/>
    <property type="match status" value="1"/>
</dbReference>
<evidence type="ECO:0000256" key="1">
    <source>
        <dbReference type="ARBA" id="ARBA00007626"/>
    </source>
</evidence>
<protein>
    <recommendedName>
        <fullName evidence="3">Pentatricopeptide repeat-containing protein-mitochondrial domain-containing protein</fullName>
    </recommendedName>
</protein>
<sequence length="212" mass="23660">MVDILGKNCRFELMWDAIRSMKQEDFLSVGTFASVFESYCLAGRPNDAIMSFNVIGMYGVEQDVVAVNSLLSAICHDAYQTPMAAEFLETIKSKIPLDGDTFSILLEGWEKEGNMAKAKNTFGEMVVRIGWSPQYMLAYDAFLLTLVLSSHADGAVKFPQVTKGKDCLPGLKFFSNALYVLLPQNDSAYAVPIWDIMVASRFMPNLIMYKQS</sequence>
<organism evidence="4">
    <name type="scientific">Rhizophora mucronata</name>
    <name type="common">Asiatic mangrove</name>
    <dbReference type="NCBI Taxonomy" id="61149"/>
    <lineage>
        <taxon>Eukaryota</taxon>
        <taxon>Viridiplantae</taxon>
        <taxon>Streptophyta</taxon>
        <taxon>Embryophyta</taxon>
        <taxon>Tracheophyta</taxon>
        <taxon>Spermatophyta</taxon>
        <taxon>Magnoliopsida</taxon>
        <taxon>eudicotyledons</taxon>
        <taxon>Gunneridae</taxon>
        <taxon>Pentapetalae</taxon>
        <taxon>rosids</taxon>
        <taxon>fabids</taxon>
        <taxon>Malpighiales</taxon>
        <taxon>Rhizophoraceae</taxon>
        <taxon>Rhizophora</taxon>
    </lineage>
</organism>
<keyword evidence="2" id="KW-0677">Repeat</keyword>
<proteinExistence type="inferred from homology"/>
<dbReference type="GO" id="GO:0031930">
    <property type="term" value="P:mitochondria-nucleus signaling pathway"/>
    <property type="evidence" value="ECO:0007669"/>
    <property type="project" value="TreeGrafter"/>
</dbReference>
<dbReference type="InterPro" id="IPR011990">
    <property type="entry name" value="TPR-like_helical_dom_sf"/>
</dbReference>
<dbReference type="EMBL" id="GGEC01032988">
    <property type="protein sequence ID" value="MBX13472.1"/>
    <property type="molecule type" value="Transcribed_RNA"/>
</dbReference>
<reference evidence="4" key="1">
    <citation type="submission" date="2018-02" db="EMBL/GenBank/DDBJ databases">
        <title>Rhizophora mucronata_Transcriptome.</title>
        <authorList>
            <person name="Meera S.P."/>
            <person name="Sreeshan A."/>
            <person name="Augustine A."/>
        </authorList>
    </citation>
    <scope>NUCLEOTIDE SEQUENCE</scope>
    <source>
        <tissue evidence="4">Leaf</tissue>
    </source>
</reference>
<dbReference type="PANTHER" id="PTHR47936">
    <property type="entry name" value="PPR_LONG DOMAIN-CONTAINING PROTEIN"/>
    <property type="match status" value="1"/>
</dbReference>
<comment type="similarity">
    <text evidence="1">Belongs to the PPR family. P subfamily.</text>
</comment>
<feature type="domain" description="Pentatricopeptide repeat-containing protein-mitochondrial" evidence="3">
    <location>
        <begin position="6"/>
        <end position="124"/>
    </location>
</feature>
<dbReference type="InterPro" id="IPR057027">
    <property type="entry name" value="TPR_mt"/>
</dbReference>
<evidence type="ECO:0000313" key="4">
    <source>
        <dbReference type="EMBL" id="MBX13472.1"/>
    </source>
</evidence>
<accession>A0A2P2L658</accession>
<name>A0A2P2L658_RHIMU</name>
<dbReference type="GO" id="GO:0010019">
    <property type="term" value="P:chloroplast-nucleus signaling pathway"/>
    <property type="evidence" value="ECO:0007669"/>
    <property type="project" value="TreeGrafter"/>
</dbReference>
<dbReference type="GO" id="GO:0009507">
    <property type="term" value="C:chloroplast"/>
    <property type="evidence" value="ECO:0007669"/>
    <property type="project" value="TreeGrafter"/>
</dbReference>
<dbReference type="AlphaFoldDB" id="A0A2P2L658"/>
<dbReference type="Gene3D" id="1.25.40.10">
    <property type="entry name" value="Tetratricopeptide repeat domain"/>
    <property type="match status" value="1"/>
</dbReference>
<evidence type="ECO:0000256" key="2">
    <source>
        <dbReference type="ARBA" id="ARBA00022737"/>
    </source>
</evidence>